<dbReference type="CDD" id="cd10027">
    <property type="entry name" value="UDG-F1-like"/>
    <property type="match status" value="1"/>
</dbReference>
<dbReference type="GO" id="GO:0004844">
    <property type="term" value="F:uracil DNA N-glycosylase activity"/>
    <property type="evidence" value="ECO:0007669"/>
    <property type="project" value="UniProtKB-EC"/>
</dbReference>
<gene>
    <name evidence="9" type="primary">ung</name>
    <name evidence="13" type="ORF">ACFSUN_12545</name>
</gene>
<dbReference type="PANTHER" id="PTHR11264:SF0">
    <property type="entry name" value="URACIL-DNA GLYCOSYLASE"/>
    <property type="match status" value="1"/>
</dbReference>
<comment type="subcellular location">
    <subcellularLocation>
        <location evidence="9">Cytoplasm</location>
    </subcellularLocation>
</comment>
<dbReference type="PANTHER" id="PTHR11264">
    <property type="entry name" value="URACIL-DNA GLYCOSYLASE"/>
    <property type="match status" value="1"/>
</dbReference>
<keyword evidence="9" id="KW-0963">Cytoplasm</keyword>
<dbReference type="SMART" id="SM00986">
    <property type="entry name" value="UDG"/>
    <property type="match status" value="1"/>
</dbReference>
<evidence type="ECO:0000313" key="14">
    <source>
        <dbReference type="Proteomes" id="UP001597451"/>
    </source>
</evidence>
<evidence type="ECO:0000313" key="13">
    <source>
        <dbReference type="EMBL" id="MFD2629609.1"/>
    </source>
</evidence>
<dbReference type="InterPro" id="IPR018085">
    <property type="entry name" value="Ura-DNA_Glyclase_AS"/>
</dbReference>
<evidence type="ECO:0000256" key="5">
    <source>
        <dbReference type="ARBA" id="ARBA00018429"/>
    </source>
</evidence>
<dbReference type="NCBIfam" id="NF003591">
    <property type="entry name" value="PRK05254.1-4"/>
    <property type="match status" value="1"/>
</dbReference>
<evidence type="ECO:0000256" key="9">
    <source>
        <dbReference type="HAMAP-Rule" id="MF_00148"/>
    </source>
</evidence>
<dbReference type="SUPFAM" id="SSF52141">
    <property type="entry name" value="Uracil-DNA glycosylase-like"/>
    <property type="match status" value="1"/>
</dbReference>
<accession>A0ABW5Q1W0</accession>
<protein>
    <recommendedName>
        <fullName evidence="5 9">Uracil-DNA glycosylase</fullName>
        <shortName evidence="9">UDG</shortName>
        <ecNumber evidence="4 9">3.2.2.27</ecNumber>
    </recommendedName>
</protein>
<evidence type="ECO:0000259" key="12">
    <source>
        <dbReference type="SMART" id="SM00986"/>
    </source>
</evidence>
<comment type="similarity">
    <text evidence="3 9 11">Belongs to the uracil-DNA glycosylase (UDG) superfamily. UNG family.</text>
</comment>
<dbReference type="InterPro" id="IPR005122">
    <property type="entry name" value="Uracil-DNA_glycosylase-like"/>
</dbReference>
<evidence type="ECO:0000256" key="3">
    <source>
        <dbReference type="ARBA" id="ARBA00008184"/>
    </source>
</evidence>
<keyword evidence="6 9" id="KW-0227">DNA damage</keyword>
<feature type="active site" description="Proton acceptor" evidence="9 10">
    <location>
        <position position="67"/>
    </location>
</feature>
<name>A0ABW5Q1W0_9BACI</name>
<dbReference type="InterPro" id="IPR002043">
    <property type="entry name" value="UDG_fam1"/>
</dbReference>
<evidence type="ECO:0000256" key="2">
    <source>
        <dbReference type="ARBA" id="ARBA00002631"/>
    </source>
</evidence>
<keyword evidence="8 9" id="KW-0234">DNA repair</keyword>
<evidence type="ECO:0000256" key="8">
    <source>
        <dbReference type="ARBA" id="ARBA00023204"/>
    </source>
</evidence>
<proteinExistence type="inferred from homology"/>
<dbReference type="PROSITE" id="PS00130">
    <property type="entry name" value="U_DNA_GLYCOSYLASE"/>
    <property type="match status" value="1"/>
</dbReference>
<dbReference type="Gene3D" id="3.40.470.10">
    <property type="entry name" value="Uracil-DNA glycosylase-like domain"/>
    <property type="match status" value="1"/>
</dbReference>
<organism evidence="13 14">
    <name type="scientific">Oceanobacillus kapialis</name>
    <dbReference type="NCBI Taxonomy" id="481353"/>
    <lineage>
        <taxon>Bacteria</taxon>
        <taxon>Bacillati</taxon>
        <taxon>Bacillota</taxon>
        <taxon>Bacilli</taxon>
        <taxon>Bacillales</taxon>
        <taxon>Bacillaceae</taxon>
        <taxon>Oceanobacillus</taxon>
    </lineage>
</organism>
<keyword evidence="14" id="KW-1185">Reference proteome</keyword>
<dbReference type="HAMAP" id="MF_00148">
    <property type="entry name" value="UDG"/>
    <property type="match status" value="1"/>
</dbReference>
<evidence type="ECO:0000256" key="7">
    <source>
        <dbReference type="ARBA" id="ARBA00022801"/>
    </source>
</evidence>
<dbReference type="EMBL" id="JBHUMX010000036">
    <property type="protein sequence ID" value="MFD2629609.1"/>
    <property type="molecule type" value="Genomic_DNA"/>
</dbReference>
<evidence type="ECO:0000256" key="10">
    <source>
        <dbReference type="PROSITE-ProRule" id="PRU10072"/>
    </source>
</evidence>
<dbReference type="Proteomes" id="UP001597451">
    <property type="component" value="Unassembled WGS sequence"/>
</dbReference>
<dbReference type="NCBIfam" id="NF003589">
    <property type="entry name" value="PRK05254.1-2"/>
    <property type="match status" value="1"/>
</dbReference>
<dbReference type="SMART" id="SM00987">
    <property type="entry name" value="UreE_C"/>
    <property type="match status" value="1"/>
</dbReference>
<evidence type="ECO:0000256" key="1">
    <source>
        <dbReference type="ARBA" id="ARBA00001400"/>
    </source>
</evidence>
<evidence type="ECO:0000256" key="6">
    <source>
        <dbReference type="ARBA" id="ARBA00022763"/>
    </source>
</evidence>
<keyword evidence="13" id="KW-0326">Glycosidase</keyword>
<reference evidence="14" key="1">
    <citation type="journal article" date="2019" name="Int. J. Syst. Evol. Microbiol.">
        <title>The Global Catalogue of Microorganisms (GCM) 10K type strain sequencing project: providing services to taxonomists for standard genome sequencing and annotation.</title>
        <authorList>
            <consortium name="The Broad Institute Genomics Platform"/>
            <consortium name="The Broad Institute Genome Sequencing Center for Infectious Disease"/>
            <person name="Wu L."/>
            <person name="Ma J."/>
        </authorList>
    </citation>
    <scope>NUCLEOTIDE SEQUENCE [LARGE SCALE GENOMIC DNA]</scope>
    <source>
        <strain evidence="14">TISTR 1858</strain>
    </source>
</reference>
<feature type="domain" description="Uracil-DNA glycosylase-like" evidence="12">
    <location>
        <begin position="52"/>
        <end position="212"/>
    </location>
</feature>
<evidence type="ECO:0000256" key="11">
    <source>
        <dbReference type="RuleBase" id="RU003780"/>
    </source>
</evidence>
<dbReference type="Pfam" id="PF03167">
    <property type="entry name" value="UDG"/>
    <property type="match status" value="1"/>
</dbReference>
<dbReference type="EC" id="3.2.2.27" evidence="4 9"/>
<keyword evidence="7 9" id="KW-0378">Hydrolase</keyword>
<dbReference type="NCBIfam" id="NF003588">
    <property type="entry name" value="PRK05254.1-1"/>
    <property type="match status" value="1"/>
</dbReference>
<evidence type="ECO:0000256" key="4">
    <source>
        <dbReference type="ARBA" id="ARBA00012030"/>
    </source>
</evidence>
<dbReference type="NCBIfam" id="NF003592">
    <property type="entry name" value="PRK05254.1-5"/>
    <property type="match status" value="1"/>
</dbReference>
<comment type="function">
    <text evidence="2 9 11">Excises uracil residues from the DNA which can arise as a result of misincorporation of dUMP residues by DNA polymerase or due to deamination of cytosine.</text>
</comment>
<sequence length="224" mass="25771">MGKKEILTNDWAPLLEDEFKKEYYQELRAFLKDEYAKYIVYPEMENIFNALHLTPFEKVKVVILGQDPYHGPNQAHGLSFSVKPEVSIPPSLRNIFKELKNDLDVPIPNHGYLVDWAEQGVLLLNNVLTVRKGEAHSHKGMGWERFTNRVIELLNDKKTPVVYLLWGSAAQKKETLIDTNKHYVIKGPHPSPLSAYRGFFGSKPFSRTNELLERHGLTGIDWSI</sequence>
<comment type="caution">
    <text evidence="13">The sequence shown here is derived from an EMBL/GenBank/DDBJ whole genome shotgun (WGS) entry which is preliminary data.</text>
</comment>
<comment type="catalytic activity">
    <reaction evidence="1 9 11">
        <text>Hydrolyzes single-stranded DNA or mismatched double-stranded DNA and polynucleotides, releasing free uracil.</text>
        <dbReference type="EC" id="3.2.2.27"/>
    </reaction>
</comment>
<dbReference type="NCBIfam" id="TIGR00628">
    <property type="entry name" value="ung"/>
    <property type="match status" value="1"/>
</dbReference>
<dbReference type="InterPro" id="IPR036895">
    <property type="entry name" value="Uracil-DNA_glycosylase-like_sf"/>
</dbReference>
<dbReference type="RefSeq" id="WP_379562400.1">
    <property type="nucleotide sequence ID" value="NZ_JBHUMX010000036.1"/>
</dbReference>